<evidence type="ECO:0000256" key="1">
    <source>
        <dbReference type="SAM" id="MobiDB-lite"/>
    </source>
</evidence>
<reference evidence="2" key="3">
    <citation type="submission" date="2020-10" db="EMBL/GenBank/DDBJ databases">
        <authorList>
            <person name="Sedaghatjoo S."/>
        </authorList>
    </citation>
    <scope>NUCLEOTIDE SEQUENCE</scope>
    <source>
        <strain evidence="2">AZH3</strain>
    </source>
</reference>
<protein>
    <recommendedName>
        <fullName evidence="6">FHA domain-containing protein</fullName>
    </recommendedName>
</protein>
<name>A0A177U174_9BASI</name>
<dbReference type="EMBL" id="LWDD02002100">
    <property type="protein sequence ID" value="KAE8242913.1"/>
    <property type="molecule type" value="Genomic_DNA"/>
</dbReference>
<sequence>MFTILRFTPLGSTYAPFSFVLHPHLSKRNMIDDDLLQLSFFLEAKASVKLVQDVPNIRSLRSGLGIYLNHQLLGSTSSLLHDGDIVAFPQRRHNLKTAVRYRVDTEVVKLSCGVEQELPALRGCLQEMREEKERGISLGTSFDSAKALDPIGVGTAAPRTFSYAALVASSAPPIPHPSTPAPMASDSSSAVASRSLLRLSSPRATTTSVSTSVLTAASMLVSPNASPPDIRAHHPPVKTTSNYRSAQQASAFIDSAPSAPVIESHSTPAPMRDSSNSPCPSAASQPVESTSMHDVGMAVTFGGARSPDDSVSDVQDDSWQRRSHGACPSHRPGDVDTAELAVQRMRTAWKEARRLLCSVKARADSIEVVMERVRGAWMQIRSTVVSDSLSGLSSEASTARPNASSATNRVKTRLPGHAQDLTNLLATPSSSASCHDPVPLGAPDQSVGSFGGHRACVNHNQQPLSPSNALFPPSLPTPRPSQTCFSTVTSSCAFADLQSPALVHPPHPVFAIIPFALAAFPRFFSSPWRFCDAVAPVF</sequence>
<feature type="compositionally biased region" description="Polar residues" evidence="1">
    <location>
        <begin position="238"/>
        <end position="250"/>
    </location>
</feature>
<reference evidence="3" key="1">
    <citation type="submission" date="2016-04" db="EMBL/GenBank/DDBJ databases">
        <authorList>
            <person name="Nguyen H.D."/>
            <person name="Kesanakurti P."/>
            <person name="Cullis J."/>
            <person name="Levesque C.A."/>
            <person name="Hambleton S."/>
        </authorList>
    </citation>
    <scope>NUCLEOTIDE SEQUENCE</scope>
    <source>
        <strain evidence="3">DAOMC 238032</strain>
    </source>
</reference>
<dbReference type="EMBL" id="CAJHJG010006358">
    <property type="protein sequence ID" value="CAD6956489.1"/>
    <property type="molecule type" value="Genomic_DNA"/>
</dbReference>
<keyword evidence="5" id="KW-1185">Reference proteome</keyword>
<evidence type="ECO:0000313" key="3">
    <source>
        <dbReference type="EMBL" id="KAE8242913.1"/>
    </source>
</evidence>
<evidence type="ECO:0000313" key="2">
    <source>
        <dbReference type="EMBL" id="CAD6956489.1"/>
    </source>
</evidence>
<gene>
    <name evidence="3" type="ORF">A4X03_0g7926</name>
    <name evidence="2" type="ORF">JKIAZH3_G2599</name>
</gene>
<accession>A0A177U174</accession>
<organism evidence="3 4">
    <name type="scientific">Tilletia caries</name>
    <name type="common">wheat bunt fungus</name>
    <dbReference type="NCBI Taxonomy" id="13290"/>
    <lineage>
        <taxon>Eukaryota</taxon>
        <taxon>Fungi</taxon>
        <taxon>Dikarya</taxon>
        <taxon>Basidiomycota</taxon>
        <taxon>Ustilaginomycotina</taxon>
        <taxon>Exobasidiomycetes</taxon>
        <taxon>Tilletiales</taxon>
        <taxon>Tilletiaceae</taxon>
        <taxon>Tilletia</taxon>
    </lineage>
</organism>
<dbReference type="Proteomes" id="UP000836402">
    <property type="component" value="Unassembled WGS sequence"/>
</dbReference>
<evidence type="ECO:0008006" key="6">
    <source>
        <dbReference type="Google" id="ProtNLM"/>
    </source>
</evidence>
<proteinExistence type="predicted"/>
<evidence type="ECO:0000313" key="5">
    <source>
        <dbReference type="Proteomes" id="UP000836402"/>
    </source>
</evidence>
<reference evidence="3" key="2">
    <citation type="journal article" date="2019" name="IMA Fungus">
        <title>Genome sequencing and comparison of five Tilletia species to identify candidate genes for the detection of regulated species infecting wheat.</title>
        <authorList>
            <person name="Nguyen H.D.T."/>
            <person name="Sultana T."/>
            <person name="Kesanakurti P."/>
            <person name="Hambleton S."/>
        </authorList>
    </citation>
    <scope>NUCLEOTIDE SEQUENCE</scope>
    <source>
        <strain evidence="3">DAOMC 238032</strain>
    </source>
</reference>
<comment type="caution">
    <text evidence="3">The sequence shown here is derived from an EMBL/GenBank/DDBJ whole genome shotgun (WGS) entry which is preliminary data.</text>
</comment>
<evidence type="ECO:0000313" key="4">
    <source>
        <dbReference type="Proteomes" id="UP000077671"/>
    </source>
</evidence>
<feature type="compositionally biased region" description="Polar residues" evidence="1">
    <location>
        <begin position="273"/>
        <end position="292"/>
    </location>
</feature>
<dbReference type="AlphaFoldDB" id="A0A177U174"/>
<dbReference type="Proteomes" id="UP000077671">
    <property type="component" value="Unassembled WGS sequence"/>
</dbReference>
<feature type="region of interest" description="Disordered" evidence="1">
    <location>
        <begin position="223"/>
        <end position="334"/>
    </location>
</feature>